<dbReference type="PRINTS" id="PR00421">
    <property type="entry name" value="THIOREDOXIN"/>
</dbReference>
<evidence type="ECO:0000313" key="9">
    <source>
        <dbReference type="Proteomes" id="UP000666369"/>
    </source>
</evidence>
<organism evidence="8 9">
    <name type="scientific">Duganella aceris</name>
    <dbReference type="NCBI Taxonomy" id="2703883"/>
    <lineage>
        <taxon>Bacteria</taxon>
        <taxon>Pseudomonadati</taxon>
        <taxon>Pseudomonadota</taxon>
        <taxon>Betaproteobacteria</taxon>
        <taxon>Burkholderiales</taxon>
        <taxon>Oxalobacteraceae</taxon>
        <taxon>Telluria group</taxon>
        <taxon>Duganella</taxon>
    </lineage>
</organism>
<evidence type="ECO:0000256" key="5">
    <source>
        <dbReference type="ARBA" id="ARBA00023284"/>
    </source>
</evidence>
<evidence type="ECO:0000259" key="7">
    <source>
        <dbReference type="PROSITE" id="PS51352"/>
    </source>
</evidence>
<proteinExistence type="inferred from homology"/>
<keyword evidence="5" id="KW-0676">Redox-active center</keyword>
<dbReference type="Proteomes" id="UP000666369">
    <property type="component" value="Unassembled WGS sequence"/>
</dbReference>
<accession>A0ABX0FH89</accession>
<dbReference type="InterPro" id="IPR013766">
    <property type="entry name" value="Thioredoxin_domain"/>
</dbReference>
<dbReference type="EMBL" id="JAADJT010000002">
    <property type="protein sequence ID" value="NGZ83923.1"/>
    <property type="molecule type" value="Genomic_DNA"/>
</dbReference>
<name>A0ABX0FH89_9BURK</name>
<evidence type="ECO:0000313" key="8">
    <source>
        <dbReference type="EMBL" id="NGZ83923.1"/>
    </source>
</evidence>
<keyword evidence="2" id="KW-0813">Transport</keyword>
<dbReference type="PANTHER" id="PTHR45663">
    <property type="entry name" value="GEO12009P1"/>
    <property type="match status" value="1"/>
</dbReference>
<evidence type="ECO:0000256" key="1">
    <source>
        <dbReference type="ARBA" id="ARBA00008987"/>
    </source>
</evidence>
<keyword evidence="4" id="KW-1015">Disulfide bond</keyword>
<dbReference type="Pfam" id="PF00085">
    <property type="entry name" value="Thioredoxin"/>
    <property type="match status" value="1"/>
</dbReference>
<dbReference type="PROSITE" id="PS00194">
    <property type="entry name" value="THIOREDOXIN_1"/>
    <property type="match status" value="1"/>
</dbReference>
<dbReference type="InterPro" id="IPR005746">
    <property type="entry name" value="Thioredoxin"/>
</dbReference>
<evidence type="ECO:0000256" key="2">
    <source>
        <dbReference type="ARBA" id="ARBA00022448"/>
    </source>
</evidence>
<evidence type="ECO:0000256" key="3">
    <source>
        <dbReference type="ARBA" id="ARBA00022982"/>
    </source>
</evidence>
<reference evidence="8 9" key="1">
    <citation type="submission" date="2020-01" db="EMBL/GenBank/DDBJ databases">
        <authorList>
            <person name="Lee S.D."/>
        </authorList>
    </citation>
    <scope>NUCLEOTIDE SEQUENCE [LARGE SCALE GENOMIC DNA]</scope>
    <source>
        <strain evidence="8 9">SAP-35</strain>
    </source>
</reference>
<gene>
    <name evidence="8" type="ORF">GW587_06585</name>
</gene>
<evidence type="ECO:0000256" key="4">
    <source>
        <dbReference type="ARBA" id="ARBA00023157"/>
    </source>
</evidence>
<dbReference type="PIRSF" id="PIRSF000077">
    <property type="entry name" value="Thioredoxin"/>
    <property type="match status" value="1"/>
</dbReference>
<sequence>MIHVDGASLSRHIQDDELVLVDFWATWCAPCRAMAPMLDRLAKDFPGLRIVKLDAEEHKDLLDSYNVRSLPTLQIYRAGERVDQLMGKVPYEMIRRAVQGAS</sequence>
<dbReference type="Gene3D" id="3.40.30.10">
    <property type="entry name" value="Glutaredoxin"/>
    <property type="match status" value="1"/>
</dbReference>
<comment type="caution">
    <text evidence="8">The sequence shown here is derived from an EMBL/GenBank/DDBJ whole genome shotgun (WGS) entry which is preliminary data.</text>
</comment>
<evidence type="ECO:0000256" key="6">
    <source>
        <dbReference type="PIRNR" id="PIRNR000077"/>
    </source>
</evidence>
<feature type="domain" description="Thioredoxin" evidence="7">
    <location>
        <begin position="1"/>
        <end position="102"/>
    </location>
</feature>
<reference evidence="9" key="2">
    <citation type="submission" date="2023-07" db="EMBL/GenBank/DDBJ databases">
        <title>Duganella aceri sp. nov., isolated from tree sap.</title>
        <authorList>
            <person name="Kim I.S."/>
        </authorList>
    </citation>
    <scope>NUCLEOTIDE SEQUENCE [LARGE SCALE GENOMIC DNA]</scope>
    <source>
        <strain evidence="9">SAP-35</strain>
    </source>
</reference>
<dbReference type="InterPro" id="IPR036249">
    <property type="entry name" value="Thioredoxin-like_sf"/>
</dbReference>
<dbReference type="PANTHER" id="PTHR45663:SF11">
    <property type="entry name" value="GEO12009P1"/>
    <property type="match status" value="1"/>
</dbReference>
<dbReference type="PROSITE" id="PS51352">
    <property type="entry name" value="THIOREDOXIN_2"/>
    <property type="match status" value="1"/>
</dbReference>
<comment type="similarity">
    <text evidence="1 6">Belongs to the thioredoxin family.</text>
</comment>
<keyword evidence="3" id="KW-0249">Electron transport</keyword>
<dbReference type="CDD" id="cd02947">
    <property type="entry name" value="TRX_family"/>
    <property type="match status" value="1"/>
</dbReference>
<dbReference type="SUPFAM" id="SSF52833">
    <property type="entry name" value="Thioredoxin-like"/>
    <property type="match status" value="1"/>
</dbReference>
<keyword evidence="9" id="KW-1185">Reference proteome</keyword>
<dbReference type="InterPro" id="IPR017937">
    <property type="entry name" value="Thioredoxin_CS"/>
</dbReference>
<protein>
    <recommendedName>
        <fullName evidence="6">Thioredoxin</fullName>
    </recommendedName>
</protein>